<dbReference type="Pfam" id="PF04978">
    <property type="entry name" value="MST"/>
    <property type="match status" value="1"/>
</dbReference>
<name>A0A2U1ZYD9_9MICO</name>
<evidence type="ECO:0008006" key="3">
    <source>
        <dbReference type="Google" id="ProtNLM"/>
    </source>
</evidence>
<dbReference type="Gene3D" id="1.20.120.450">
    <property type="entry name" value="dinb family like domain"/>
    <property type="match status" value="1"/>
</dbReference>
<dbReference type="AlphaFoldDB" id="A0A2U1ZYD9"/>
<protein>
    <recommendedName>
        <fullName evidence="3">Mini-circle protein</fullName>
    </recommendedName>
</protein>
<sequence length="167" mass="18110">MTDTTPAPGSEKADLLDSLARHRWFLTTTAEGLTDEQAALTPTVSELHIGGLIKHVTSTERSWIAFMIGGDDEAAAGDWWAGHHMLEGDTLAGLLEDYARCAEETTAVVLALPDLDGSQPLPEAPWFEPGTRWTSRRVLTHIIAETAQHAGHADIIRETIDGQKTMG</sequence>
<dbReference type="InterPro" id="IPR007061">
    <property type="entry name" value="MST-like"/>
</dbReference>
<keyword evidence="2" id="KW-1185">Reference proteome</keyword>
<dbReference type="SUPFAM" id="SSF109854">
    <property type="entry name" value="DinB/YfiT-like putative metalloenzymes"/>
    <property type="match status" value="1"/>
</dbReference>
<evidence type="ECO:0000313" key="1">
    <source>
        <dbReference type="EMBL" id="PWD51960.1"/>
    </source>
</evidence>
<dbReference type="EMBL" id="PYHR01000002">
    <property type="protein sequence ID" value="PWD51960.1"/>
    <property type="molecule type" value="Genomic_DNA"/>
</dbReference>
<evidence type="ECO:0000313" key="2">
    <source>
        <dbReference type="Proteomes" id="UP000245166"/>
    </source>
</evidence>
<gene>
    <name evidence="1" type="ORF">C8046_16240</name>
</gene>
<dbReference type="RefSeq" id="WP_109230343.1">
    <property type="nucleotide sequence ID" value="NZ_PYHR01000002.1"/>
</dbReference>
<dbReference type="OrthoDB" id="4548523at2"/>
<dbReference type="Proteomes" id="UP000245166">
    <property type="component" value="Unassembled WGS sequence"/>
</dbReference>
<proteinExistence type="predicted"/>
<reference evidence="1 2" key="1">
    <citation type="submission" date="2018-03" db="EMBL/GenBank/DDBJ databases">
        <title>Genome assembly of novel Miniimonas species PCH200.</title>
        <authorList>
            <person name="Thakur V."/>
            <person name="Kumar V."/>
            <person name="Singh D."/>
        </authorList>
    </citation>
    <scope>NUCLEOTIDE SEQUENCE [LARGE SCALE GENOMIC DNA]</scope>
    <source>
        <strain evidence="1 2">PCH200</strain>
    </source>
</reference>
<accession>A0A2U1ZYD9</accession>
<organism evidence="1 2">
    <name type="scientific">Serinibacter arcticus</name>
    <dbReference type="NCBI Taxonomy" id="1655435"/>
    <lineage>
        <taxon>Bacteria</taxon>
        <taxon>Bacillati</taxon>
        <taxon>Actinomycetota</taxon>
        <taxon>Actinomycetes</taxon>
        <taxon>Micrococcales</taxon>
        <taxon>Beutenbergiaceae</taxon>
        <taxon>Serinibacter</taxon>
    </lineage>
</organism>
<dbReference type="InterPro" id="IPR034660">
    <property type="entry name" value="DinB/YfiT-like"/>
</dbReference>
<comment type="caution">
    <text evidence="1">The sequence shown here is derived from an EMBL/GenBank/DDBJ whole genome shotgun (WGS) entry which is preliminary data.</text>
</comment>